<dbReference type="RefSeq" id="XP_007772038.1">
    <property type="nucleotide sequence ID" value="XM_007773848.1"/>
</dbReference>
<comment type="caution">
    <text evidence="2">The sequence shown here is derived from an EMBL/GenBank/DDBJ whole genome shotgun (WGS) entry which is preliminary data.</text>
</comment>
<dbReference type="Proteomes" id="UP000053558">
    <property type="component" value="Unassembled WGS sequence"/>
</dbReference>
<dbReference type="AlphaFoldDB" id="A0A5M3MEL0"/>
<organism evidence="2 3">
    <name type="scientific">Coniophora puteana (strain RWD-64-598)</name>
    <name type="common">Brown rot fungus</name>
    <dbReference type="NCBI Taxonomy" id="741705"/>
    <lineage>
        <taxon>Eukaryota</taxon>
        <taxon>Fungi</taxon>
        <taxon>Dikarya</taxon>
        <taxon>Basidiomycota</taxon>
        <taxon>Agaricomycotina</taxon>
        <taxon>Agaricomycetes</taxon>
        <taxon>Agaricomycetidae</taxon>
        <taxon>Boletales</taxon>
        <taxon>Coniophorineae</taxon>
        <taxon>Coniophoraceae</taxon>
        <taxon>Coniophora</taxon>
    </lineage>
</organism>
<keyword evidence="3" id="KW-1185">Reference proteome</keyword>
<feature type="region of interest" description="Disordered" evidence="1">
    <location>
        <begin position="527"/>
        <end position="552"/>
    </location>
</feature>
<protein>
    <submittedName>
        <fullName evidence="2">Uncharacterized protein</fullName>
    </submittedName>
</protein>
<evidence type="ECO:0000256" key="1">
    <source>
        <dbReference type="SAM" id="MobiDB-lite"/>
    </source>
</evidence>
<dbReference type="GeneID" id="19202137"/>
<reference evidence="3" key="1">
    <citation type="journal article" date="2012" name="Science">
        <title>The Paleozoic origin of enzymatic lignin decomposition reconstructed from 31 fungal genomes.</title>
        <authorList>
            <person name="Floudas D."/>
            <person name="Binder M."/>
            <person name="Riley R."/>
            <person name="Barry K."/>
            <person name="Blanchette R.A."/>
            <person name="Henrissat B."/>
            <person name="Martinez A.T."/>
            <person name="Otillar R."/>
            <person name="Spatafora J.W."/>
            <person name="Yadav J.S."/>
            <person name="Aerts A."/>
            <person name="Benoit I."/>
            <person name="Boyd A."/>
            <person name="Carlson A."/>
            <person name="Copeland A."/>
            <person name="Coutinho P.M."/>
            <person name="de Vries R.P."/>
            <person name="Ferreira P."/>
            <person name="Findley K."/>
            <person name="Foster B."/>
            <person name="Gaskell J."/>
            <person name="Glotzer D."/>
            <person name="Gorecki P."/>
            <person name="Heitman J."/>
            <person name="Hesse C."/>
            <person name="Hori C."/>
            <person name="Igarashi K."/>
            <person name="Jurgens J.A."/>
            <person name="Kallen N."/>
            <person name="Kersten P."/>
            <person name="Kohler A."/>
            <person name="Kuees U."/>
            <person name="Kumar T.K.A."/>
            <person name="Kuo A."/>
            <person name="LaButti K."/>
            <person name="Larrondo L.F."/>
            <person name="Lindquist E."/>
            <person name="Ling A."/>
            <person name="Lombard V."/>
            <person name="Lucas S."/>
            <person name="Lundell T."/>
            <person name="Martin R."/>
            <person name="McLaughlin D.J."/>
            <person name="Morgenstern I."/>
            <person name="Morin E."/>
            <person name="Murat C."/>
            <person name="Nagy L.G."/>
            <person name="Nolan M."/>
            <person name="Ohm R.A."/>
            <person name="Patyshakuliyeva A."/>
            <person name="Rokas A."/>
            <person name="Ruiz-Duenas F.J."/>
            <person name="Sabat G."/>
            <person name="Salamov A."/>
            <person name="Samejima M."/>
            <person name="Schmutz J."/>
            <person name="Slot J.C."/>
            <person name="St John F."/>
            <person name="Stenlid J."/>
            <person name="Sun H."/>
            <person name="Sun S."/>
            <person name="Syed K."/>
            <person name="Tsang A."/>
            <person name="Wiebenga A."/>
            <person name="Young D."/>
            <person name="Pisabarro A."/>
            <person name="Eastwood D.C."/>
            <person name="Martin F."/>
            <person name="Cullen D."/>
            <person name="Grigoriev I.V."/>
            <person name="Hibbett D.S."/>
        </authorList>
    </citation>
    <scope>NUCLEOTIDE SEQUENCE [LARGE SCALE GENOMIC DNA]</scope>
    <source>
        <strain evidence="3">RWD-64-598 SS2</strain>
    </source>
</reference>
<dbReference type="KEGG" id="cput:CONPUDRAFT_145914"/>
<dbReference type="OrthoDB" id="2884925at2759"/>
<proteinExistence type="predicted"/>
<gene>
    <name evidence="2" type="ORF">CONPUDRAFT_145914</name>
</gene>
<dbReference type="EMBL" id="JH711583">
    <property type="protein sequence ID" value="EIW77658.1"/>
    <property type="molecule type" value="Genomic_DNA"/>
</dbReference>
<sequence>MNSAQLAHLRQCNALSKLGSLPQETLVNILTFSSRCGAQDLDIVRWTHVCSFIREVALRHPQLWCYLPFRVTSELRVLAMILFRSQNVPRDIEMKLESPLSMDGTHLAILTELLRDVGKLRSLHLVASPTLVSRCLKENHALQLRSLCISFLRDNDGTEAQDLPINGELFGGQTPVLRELTLDKGALLWNSSIFAGLTSLRITNVCDQEMPTPDQLLDTLRSATKLEKLQLSGRLAGVPFEPSMVAPPDDRLVTLSSLQKLELRQMDFKTYGFIIGHLDFPFSTRVSVLEISGSWRARYGLTKSPILPSKLFTEPIHPSTPSRTLVLKKNTSAFGITSYRCALEGPEWYNFRPSAHHPHVEASFSCTGMDTFDHAPLVYNIPMSDVHTLKIIGTFPQEYVFWRNVFTHAPHVRRLFVGADLGPTGSLSFLLWALMPSCLSGNAEPPLLPHLAELHISLYDRGHMKGVSSDIFRTVLNARASAGSEITSFTMKLSRHISLFFLTTFAGATMVVDKKDLVIPGYEDVDEETNWTGSDASESGDGEAGRGPGSQS</sequence>
<accession>A0A5M3MEL0</accession>
<evidence type="ECO:0000313" key="2">
    <source>
        <dbReference type="EMBL" id="EIW77658.1"/>
    </source>
</evidence>
<name>A0A5M3MEL0_CONPW</name>
<evidence type="ECO:0000313" key="3">
    <source>
        <dbReference type="Proteomes" id="UP000053558"/>
    </source>
</evidence>